<gene>
    <name evidence="3" type="ORF">GCM10022254_64650</name>
</gene>
<evidence type="ECO:0000256" key="1">
    <source>
        <dbReference type="SAM" id="MobiDB-lite"/>
    </source>
</evidence>
<evidence type="ECO:0000313" key="3">
    <source>
        <dbReference type="EMBL" id="GAA4240353.1"/>
    </source>
</evidence>
<evidence type="ECO:0000259" key="2">
    <source>
        <dbReference type="Pfam" id="PF05685"/>
    </source>
</evidence>
<dbReference type="CDD" id="cd06260">
    <property type="entry name" value="DUF820-like"/>
    <property type="match status" value="1"/>
</dbReference>
<evidence type="ECO:0000313" key="4">
    <source>
        <dbReference type="Proteomes" id="UP001501710"/>
    </source>
</evidence>
<sequence>MPDHDDDDMTIIPRHDDDAMPTSRPVRLHPMTLDEYLELDEDVRRSSEIVEGSLVPREPRERPHQKTAFRLANAFEAAVLKYRSAHSGSTAPCYEVNTEVPLQLWEVPLTIRIPDAIVHRCREQFERLDAADAIIIAEVISRWSQSRDRIHKMGEYAKSGIPHYLIVQFDERGATIVEHYALMSPDHLTYSQISVNHRDRDIWALNISIPFDIQISWQELDIILPS</sequence>
<protein>
    <recommendedName>
        <fullName evidence="2">Putative restriction endonuclease domain-containing protein</fullName>
    </recommendedName>
</protein>
<dbReference type="RefSeq" id="WP_344904829.1">
    <property type="nucleotide sequence ID" value="NZ_BAABAS010000026.1"/>
</dbReference>
<dbReference type="InterPro" id="IPR012296">
    <property type="entry name" value="Nuclease_put_TT1808"/>
</dbReference>
<feature type="region of interest" description="Disordered" evidence="1">
    <location>
        <begin position="1"/>
        <end position="23"/>
    </location>
</feature>
<name>A0ABP8CKS5_9ACTN</name>
<comment type="caution">
    <text evidence="3">The sequence shown here is derived from an EMBL/GenBank/DDBJ whole genome shotgun (WGS) entry which is preliminary data.</text>
</comment>
<accession>A0ABP8CKS5</accession>
<dbReference type="Pfam" id="PF05685">
    <property type="entry name" value="Uma2"/>
    <property type="match status" value="1"/>
</dbReference>
<proteinExistence type="predicted"/>
<keyword evidence="4" id="KW-1185">Reference proteome</keyword>
<dbReference type="Proteomes" id="UP001501710">
    <property type="component" value="Unassembled WGS sequence"/>
</dbReference>
<organism evidence="3 4">
    <name type="scientific">Actinomadura meridiana</name>
    <dbReference type="NCBI Taxonomy" id="559626"/>
    <lineage>
        <taxon>Bacteria</taxon>
        <taxon>Bacillati</taxon>
        <taxon>Actinomycetota</taxon>
        <taxon>Actinomycetes</taxon>
        <taxon>Streptosporangiales</taxon>
        <taxon>Thermomonosporaceae</taxon>
        <taxon>Actinomadura</taxon>
    </lineage>
</organism>
<dbReference type="InterPro" id="IPR008538">
    <property type="entry name" value="Uma2"/>
</dbReference>
<dbReference type="EMBL" id="BAABAS010000026">
    <property type="protein sequence ID" value="GAA4240353.1"/>
    <property type="molecule type" value="Genomic_DNA"/>
</dbReference>
<reference evidence="4" key="1">
    <citation type="journal article" date="2019" name="Int. J. Syst. Evol. Microbiol.">
        <title>The Global Catalogue of Microorganisms (GCM) 10K type strain sequencing project: providing services to taxonomists for standard genome sequencing and annotation.</title>
        <authorList>
            <consortium name="The Broad Institute Genomics Platform"/>
            <consortium name="The Broad Institute Genome Sequencing Center for Infectious Disease"/>
            <person name="Wu L."/>
            <person name="Ma J."/>
        </authorList>
    </citation>
    <scope>NUCLEOTIDE SEQUENCE [LARGE SCALE GENOMIC DNA]</scope>
    <source>
        <strain evidence="4">JCM 17440</strain>
    </source>
</reference>
<dbReference type="SUPFAM" id="SSF52980">
    <property type="entry name" value="Restriction endonuclease-like"/>
    <property type="match status" value="1"/>
</dbReference>
<feature type="domain" description="Putative restriction endonuclease" evidence="2">
    <location>
        <begin position="34"/>
        <end position="182"/>
    </location>
</feature>
<dbReference type="InterPro" id="IPR011335">
    <property type="entry name" value="Restrct_endonuc-II-like"/>
</dbReference>
<dbReference type="Gene3D" id="3.90.1570.10">
    <property type="entry name" value="tt1808, chain A"/>
    <property type="match status" value="1"/>
</dbReference>